<evidence type="ECO:0000256" key="5">
    <source>
        <dbReference type="RuleBase" id="RU003919"/>
    </source>
</evidence>
<keyword evidence="4 6" id="KW-0699">rRNA-binding</keyword>
<keyword evidence="4 6" id="KW-0694">RNA-binding</keyword>
<dbReference type="GO" id="GO:0006412">
    <property type="term" value="P:translation"/>
    <property type="evidence" value="ECO:0007669"/>
    <property type="project" value="UniProtKB-UniRule"/>
</dbReference>
<keyword evidence="2 4" id="KW-0687">Ribonucleoprotein</keyword>
<dbReference type="Gene3D" id="6.10.250.3130">
    <property type="match status" value="1"/>
</dbReference>
<feature type="transmembrane region" description="Helical" evidence="7">
    <location>
        <begin position="12"/>
        <end position="32"/>
    </location>
</feature>
<reference evidence="8 9" key="1">
    <citation type="submission" date="2016-02" db="EMBL/GenBank/DDBJ databases">
        <title>Genome sequence of Clostridium thermobutyricum DSM 4928.</title>
        <authorList>
            <person name="Poehlein A."/>
            <person name="Daniel R."/>
        </authorList>
    </citation>
    <scope>NUCLEOTIDE SEQUENCE [LARGE SCALE GENOMIC DNA]</scope>
    <source>
        <strain evidence="8 9">DSM 4928</strain>
    </source>
</reference>
<dbReference type="PROSITE" id="PS00362">
    <property type="entry name" value="RIBOSOMAL_S15"/>
    <property type="match status" value="1"/>
</dbReference>
<dbReference type="FunFam" id="1.10.287.10:FF:000002">
    <property type="entry name" value="30S ribosomal protein S15"/>
    <property type="match status" value="1"/>
</dbReference>
<dbReference type="Pfam" id="PF00312">
    <property type="entry name" value="Ribosomal_S15"/>
    <property type="match status" value="1"/>
</dbReference>
<dbReference type="GO" id="GO:0003735">
    <property type="term" value="F:structural constituent of ribosome"/>
    <property type="evidence" value="ECO:0007669"/>
    <property type="project" value="InterPro"/>
</dbReference>
<dbReference type="AlphaFoldDB" id="A0A1V4SZ58"/>
<dbReference type="InterPro" id="IPR005290">
    <property type="entry name" value="Ribosomal_uS15_bac-type"/>
</dbReference>
<sequence>MLYLDSKPRSMFKGAIFILGAKGILYGGVDYMDKARKLEIIKEFGKNEKDTGSAEVQIALLTERINELTEHLKVHKKDHHSRRGLLMMVGQRRGLLNYVAKQDIERYRAVIKKLGLRR</sequence>
<keyword evidence="1 4" id="KW-0689">Ribosomal protein</keyword>
<evidence type="ECO:0000256" key="1">
    <source>
        <dbReference type="ARBA" id="ARBA00022980"/>
    </source>
</evidence>
<keyword evidence="7" id="KW-0812">Transmembrane</keyword>
<gene>
    <name evidence="4 8" type="primary">rpsO</name>
    <name evidence="8" type="ORF">CLTHE_00060</name>
</gene>
<dbReference type="CDD" id="cd00353">
    <property type="entry name" value="Ribosomal_S15p_S13e"/>
    <property type="match status" value="1"/>
</dbReference>
<evidence type="ECO:0000313" key="9">
    <source>
        <dbReference type="Proteomes" id="UP000191448"/>
    </source>
</evidence>
<name>A0A1V4SZ58_9CLOT</name>
<dbReference type="Proteomes" id="UP000191448">
    <property type="component" value="Unassembled WGS sequence"/>
</dbReference>
<dbReference type="InterPro" id="IPR009068">
    <property type="entry name" value="uS15_NS1_RNA-bd_sf"/>
</dbReference>
<dbReference type="SUPFAM" id="SSF47060">
    <property type="entry name" value="S15/NS1 RNA-binding domain"/>
    <property type="match status" value="1"/>
</dbReference>
<evidence type="ECO:0000313" key="8">
    <source>
        <dbReference type="EMBL" id="OPX51218.1"/>
    </source>
</evidence>
<dbReference type="EMBL" id="LTAY01000006">
    <property type="protein sequence ID" value="OPX51218.1"/>
    <property type="molecule type" value="Genomic_DNA"/>
</dbReference>
<dbReference type="GO" id="GO:0022627">
    <property type="term" value="C:cytosolic small ribosomal subunit"/>
    <property type="evidence" value="ECO:0007669"/>
    <property type="project" value="TreeGrafter"/>
</dbReference>
<accession>A0A1V4SZ58</accession>
<dbReference type="GO" id="GO:0019843">
    <property type="term" value="F:rRNA binding"/>
    <property type="evidence" value="ECO:0007669"/>
    <property type="project" value="UniProtKB-UniRule"/>
</dbReference>
<dbReference type="NCBIfam" id="TIGR00952">
    <property type="entry name" value="S15_bact"/>
    <property type="match status" value="1"/>
</dbReference>
<proteinExistence type="inferred from homology"/>
<dbReference type="PANTHER" id="PTHR23321">
    <property type="entry name" value="RIBOSOMAL PROTEIN S15, BACTERIAL AND ORGANELLAR"/>
    <property type="match status" value="1"/>
</dbReference>
<organism evidence="8 9">
    <name type="scientific">Clostridium thermobutyricum DSM 4928</name>
    <dbReference type="NCBI Taxonomy" id="1121339"/>
    <lineage>
        <taxon>Bacteria</taxon>
        <taxon>Bacillati</taxon>
        <taxon>Bacillota</taxon>
        <taxon>Clostridia</taxon>
        <taxon>Eubacteriales</taxon>
        <taxon>Clostridiaceae</taxon>
        <taxon>Clostridium</taxon>
    </lineage>
</organism>
<comment type="caution">
    <text evidence="8">The sequence shown here is derived from an EMBL/GenBank/DDBJ whole genome shotgun (WGS) entry which is preliminary data.</text>
</comment>
<evidence type="ECO:0000256" key="2">
    <source>
        <dbReference type="ARBA" id="ARBA00023274"/>
    </source>
</evidence>
<evidence type="ECO:0000256" key="4">
    <source>
        <dbReference type="HAMAP-Rule" id="MF_01343"/>
    </source>
</evidence>
<evidence type="ECO:0000256" key="3">
    <source>
        <dbReference type="ARBA" id="ARBA00064542"/>
    </source>
</evidence>
<evidence type="ECO:0000256" key="7">
    <source>
        <dbReference type="SAM" id="Phobius"/>
    </source>
</evidence>
<dbReference type="InterPro" id="IPR000589">
    <property type="entry name" value="Ribosomal_uS15"/>
</dbReference>
<keyword evidence="7" id="KW-1133">Transmembrane helix</keyword>
<protein>
    <recommendedName>
        <fullName evidence="4">Small ribosomal subunit protein uS15</fullName>
    </recommendedName>
</protein>
<dbReference type="Gene3D" id="1.10.287.10">
    <property type="entry name" value="S15/NS1, RNA-binding"/>
    <property type="match status" value="1"/>
</dbReference>
<comment type="subunit">
    <text evidence="3 4">Part of the 30S ribosomal subunit. Forms a bridge to the 50S subunit in the 70S ribosome, contacting the 23S rRNA.</text>
</comment>
<dbReference type="SMART" id="SM01387">
    <property type="entry name" value="Ribosomal_S15"/>
    <property type="match status" value="1"/>
</dbReference>
<comment type="similarity">
    <text evidence="4 5">Belongs to the universal ribosomal protein uS15 family.</text>
</comment>
<comment type="function">
    <text evidence="4 6">One of the primary rRNA binding proteins, it binds directly to 16S rRNA where it helps nucleate assembly of the platform of the 30S subunit by binding and bridging several RNA helices of the 16S rRNA.</text>
</comment>
<keyword evidence="7" id="KW-0472">Membrane</keyword>
<dbReference type="PANTHER" id="PTHR23321:SF26">
    <property type="entry name" value="SMALL RIBOSOMAL SUBUNIT PROTEIN US15M"/>
    <property type="match status" value="1"/>
</dbReference>
<comment type="function">
    <text evidence="4">Forms an intersubunit bridge (bridge B4) with the 23S rRNA of the 50S subunit in the ribosome.</text>
</comment>
<evidence type="ECO:0000256" key="6">
    <source>
        <dbReference type="RuleBase" id="RU004524"/>
    </source>
</evidence>
<dbReference type="HAMAP" id="MF_01343_B">
    <property type="entry name" value="Ribosomal_uS15_B"/>
    <property type="match status" value="1"/>
</dbReference>